<accession>M1PNP8</accession>
<sequence length="154" mass="17836">MSQQTVFFINKNNFGSIHIKNGDNNYKILTIDTLINTKLPIIKFQNLVTLKSERFNDIIDSINDFGDINIKCESGDIAFTLFNGENKRTITYFDAYKIGESCQVKCKYQDLLLLKNCHKITENLNIYFGIDNIITFKITSKIGNIYIYVQGYYL</sequence>
<reference evidence="1 2" key="1">
    <citation type="submission" date="2012-10" db="EMBL/GenBank/DDBJ databases">
        <title>Complete genome sequence of Moumouvirus goulette.</title>
        <authorList>
            <person name="Fournous G."/>
            <person name="Bougalmi M."/>
            <person name="Colson P."/>
        </authorList>
    </citation>
    <scope>NUCLEOTIDE SEQUENCE [LARGE SCALE GENOMIC DNA]</scope>
</reference>
<proteinExistence type="predicted"/>
<gene>
    <name evidence="1" type="ORF">glt_00846</name>
</gene>
<name>M1PNP8_9VIRU</name>
<keyword evidence="2" id="KW-1185">Reference proteome</keyword>
<dbReference type="Proteomes" id="UP000241071">
    <property type="component" value="Segment"/>
</dbReference>
<evidence type="ECO:0000313" key="1">
    <source>
        <dbReference type="EMBL" id="AGF85651.1"/>
    </source>
</evidence>
<organism evidence="1 2">
    <name type="scientific">Moumouvirus goulette</name>
    <dbReference type="NCBI Taxonomy" id="1247379"/>
    <lineage>
        <taxon>Viruses</taxon>
        <taxon>Varidnaviria</taxon>
        <taxon>Bamfordvirae</taxon>
        <taxon>Nucleocytoviricota</taxon>
        <taxon>Megaviricetes</taxon>
        <taxon>Imitervirales</taxon>
        <taxon>Mimiviridae</taxon>
        <taxon>Megamimivirinae</taxon>
        <taxon>Moumouvirus</taxon>
        <taxon>Moumouvirus goulettemassiliense</taxon>
    </lineage>
</organism>
<dbReference type="Gene3D" id="3.70.10.10">
    <property type="match status" value="1"/>
</dbReference>
<dbReference type="SUPFAM" id="SSF55979">
    <property type="entry name" value="DNA clamp"/>
    <property type="match status" value="1"/>
</dbReference>
<dbReference type="InterPro" id="IPR046938">
    <property type="entry name" value="DNA_clamp_sf"/>
</dbReference>
<protein>
    <submittedName>
        <fullName evidence="1">Uncharacterized protein</fullName>
    </submittedName>
</protein>
<evidence type="ECO:0000313" key="2">
    <source>
        <dbReference type="Proteomes" id="UP000241071"/>
    </source>
</evidence>
<dbReference type="EMBL" id="KC008572">
    <property type="protein sequence ID" value="AGF85651.1"/>
    <property type="molecule type" value="Genomic_DNA"/>
</dbReference>